<comment type="caution">
    <text evidence="2">The sequence shown here is derived from an EMBL/GenBank/DDBJ whole genome shotgun (WGS) entry which is preliminary data.</text>
</comment>
<dbReference type="InterPro" id="IPR003593">
    <property type="entry name" value="AAA+_ATPase"/>
</dbReference>
<reference evidence="3" key="1">
    <citation type="submission" date="2016-06" db="EMBL/GenBank/DDBJ databases">
        <title>Draft genome sequence of Desulfoplanes formicivorans strain Pf12B.</title>
        <authorList>
            <person name="Watanabe M."/>
            <person name="Kojima H."/>
            <person name="Fukui M."/>
        </authorList>
    </citation>
    <scope>NUCLEOTIDE SEQUENCE [LARGE SCALE GENOMIC DNA]</scope>
    <source>
        <strain evidence="3">Pf12B</strain>
    </source>
</reference>
<dbReference type="SUPFAM" id="SSF52540">
    <property type="entry name" value="P-loop containing nucleoside triphosphate hydrolases"/>
    <property type="match status" value="1"/>
</dbReference>
<organism evidence="2 3">
    <name type="scientific">Desulfoplanes formicivorans</name>
    <dbReference type="NCBI Taxonomy" id="1592317"/>
    <lineage>
        <taxon>Bacteria</taxon>
        <taxon>Pseudomonadati</taxon>
        <taxon>Thermodesulfobacteriota</taxon>
        <taxon>Desulfovibrionia</taxon>
        <taxon>Desulfovibrionales</taxon>
        <taxon>Desulfoplanaceae</taxon>
        <taxon>Desulfoplanes</taxon>
    </lineage>
</organism>
<gene>
    <name evidence="2" type="ORF">DPF_2013</name>
</gene>
<dbReference type="Gene3D" id="3.40.50.300">
    <property type="entry name" value="P-loop containing nucleotide triphosphate hydrolases"/>
    <property type="match status" value="1"/>
</dbReference>
<dbReference type="AlphaFoldDB" id="A0A194AJ74"/>
<evidence type="ECO:0000259" key="1">
    <source>
        <dbReference type="SMART" id="SM00382"/>
    </source>
</evidence>
<dbReference type="EMBL" id="BDFE01000017">
    <property type="protein sequence ID" value="GAU09290.1"/>
    <property type="molecule type" value="Genomic_DNA"/>
</dbReference>
<name>A0A194AJ74_9BACT</name>
<dbReference type="SMART" id="SM00382">
    <property type="entry name" value="AAA"/>
    <property type="match status" value="1"/>
</dbReference>
<proteinExistence type="predicted"/>
<dbReference type="Proteomes" id="UP000095200">
    <property type="component" value="Unassembled WGS sequence"/>
</dbReference>
<evidence type="ECO:0000313" key="3">
    <source>
        <dbReference type="Proteomes" id="UP000095200"/>
    </source>
</evidence>
<dbReference type="STRING" id="1592317.DPF_2013"/>
<dbReference type="InterPro" id="IPR027417">
    <property type="entry name" value="P-loop_NTPase"/>
</dbReference>
<sequence>MQQIKDTFVSDPEAAQYIFSDTQIQSLHHAWHCLDTKRFVILSGLSGTGKTALLRHYARLYCKLVGVDPEKHSAVVAVSPDWRDPSGLLGYLNALHADPTFQAEPGLRIVLGAARNPELPYFLILDEMNMARVERYFAPFLSAMEIKGPIVLHSNEDNVNDVPPSITWPRNLFIGGTVNMDETTHPFSDKVLDRAFTFEFWDVDLQGYFERQPAEHRNTAVEKLLIQLQEQLKPIRRHFGYRVAGEILAFVRDCTDGGSVTTDAGNRLLDQAIFSKILPRLRGEESPALITALKGIGDICRDHSFDQCVQKIESMRQQLVATGITRFWS</sequence>
<keyword evidence="3" id="KW-1185">Reference proteome</keyword>
<dbReference type="RefSeq" id="WP_069859545.1">
    <property type="nucleotide sequence ID" value="NZ_BDFE01000017.1"/>
</dbReference>
<protein>
    <recommendedName>
        <fullName evidence="1">AAA+ ATPase domain-containing protein</fullName>
    </recommendedName>
</protein>
<dbReference type="OrthoDB" id="9781481at2"/>
<evidence type="ECO:0000313" key="2">
    <source>
        <dbReference type="EMBL" id="GAU09290.1"/>
    </source>
</evidence>
<accession>A0A194AJ74</accession>
<feature type="domain" description="AAA+ ATPase" evidence="1">
    <location>
        <begin position="36"/>
        <end position="187"/>
    </location>
</feature>